<reference evidence="1" key="1">
    <citation type="submission" date="2021-01" db="EMBL/GenBank/DDBJ databases">
        <title>Rhizobium sp. strain KVB221 16S ribosomal RNA gene Genome sequencing and assembly.</title>
        <authorList>
            <person name="Kang M."/>
        </authorList>
    </citation>
    <scope>NUCLEOTIDE SEQUENCE</scope>
    <source>
        <strain evidence="1">KVB221</strain>
    </source>
</reference>
<dbReference type="PIRSF" id="PIRSF031878">
    <property type="entry name" value="UCP031878"/>
    <property type="match status" value="1"/>
</dbReference>
<dbReference type="EMBL" id="JAEQNC010000006">
    <property type="protein sequence ID" value="MBL0373041.1"/>
    <property type="molecule type" value="Genomic_DNA"/>
</dbReference>
<keyword evidence="2" id="KW-1185">Reference proteome</keyword>
<dbReference type="RefSeq" id="WP_201658777.1">
    <property type="nucleotide sequence ID" value="NZ_JAEQNC010000006.1"/>
</dbReference>
<evidence type="ECO:0000313" key="1">
    <source>
        <dbReference type="EMBL" id="MBL0373041.1"/>
    </source>
</evidence>
<accession>A0A937CMS4</accession>
<sequence>MKIRHKTTQTLLRYFTWVRGRDTAPLRSAIDPSQLKTELPDIFILEKGMDGHVRFRLAGTRVCQVLGQEVRGEEFLRFWRTRDLHKMKLSFDTILATRVPMLVDVRGISDQVSAADYEMLLLPLRSTPSVCDRIIGSLSAVSAVRSPYSLGRRLEATAITILHDAVPEAEELDDLEDDSFYIDKPMTRPFGHRPTHLRLLQGGRQD</sequence>
<evidence type="ECO:0000313" key="2">
    <source>
        <dbReference type="Proteomes" id="UP000633219"/>
    </source>
</evidence>
<protein>
    <submittedName>
        <fullName evidence="1">PAS domain-containing protein</fullName>
    </submittedName>
</protein>
<proteinExistence type="predicted"/>
<dbReference type="Proteomes" id="UP000633219">
    <property type="component" value="Unassembled WGS sequence"/>
</dbReference>
<dbReference type="AlphaFoldDB" id="A0A937CMS4"/>
<dbReference type="Pfam" id="PF07310">
    <property type="entry name" value="PAS_5"/>
    <property type="match status" value="1"/>
</dbReference>
<dbReference type="InterPro" id="IPR009922">
    <property type="entry name" value="DUF1457"/>
</dbReference>
<name>A0A937CMS4_9HYPH</name>
<gene>
    <name evidence="1" type="ORF">JJB09_13480</name>
</gene>
<organism evidence="1 2">
    <name type="scientific">Rhizobium setariae</name>
    <dbReference type="NCBI Taxonomy" id="2801340"/>
    <lineage>
        <taxon>Bacteria</taxon>
        <taxon>Pseudomonadati</taxon>
        <taxon>Pseudomonadota</taxon>
        <taxon>Alphaproteobacteria</taxon>
        <taxon>Hyphomicrobiales</taxon>
        <taxon>Rhizobiaceae</taxon>
        <taxon>Rhizobium/Agrobacterium group</taxon>
        <taxon>Rhizobium</taxon>
    </lineage>
</organism>
<comment type="caution">
    <text evidence="1">The sequence shown here is derived from an EMBL/GenBank/DDBJ whole genome shotgun (WGS) entry which is preliminary data.</text>
</comment>